<protein>
    <submittedName>
        <fullName evidence="7">M17 family metallopeptidase</fullName>
    </submittedName>
</protein>
<dbReference type="InterPro" id="IPR011356">
    <property type="entry name" value="Leucine_aapep/pepB"/>
</dbReference>
<accession>A0AAW5QX45</accession>
<gene>
    <name evidence="7" type="ORF">MUB46_03235</name>
</gene>
<dbReference type="PROSITE" id="PS00631">
    <property type="entry name" value="CYTOSOL_AP"/>
    <property type="match status" value="1"/>
</dbReference>
<dbReference type="GO" id="GO:0005737">
    <property type="term" value="C:cytoplasm"/>
    <property type="evidence" value="ECO:0007669"/>
    <property type="project" value="InterPro"/>
</dbReference>
<organism evidence="7 8">
    <name type="scientific">Microbaculum marinisediminis</name>
    <dbReference type="NCBI Taxonomy" id="2931392"/>
    <lineage>
        <taxon>Bacteria</taxon>
        <taxon>Pseudomonadati</taxon>
        <taxon>Pseudomonadota</taxon>
        <taxon>Alphaproteobacteria</taxon>
        <taxon>Hyphomicrobiales</taxon>
        <taxon>Tepidamorphaceae</taxon>
        <taxon>Microbaculum</taxon>
    </lineage>
</organism>
<dbReference type="Gene3D" id="3.40.220.10">
    <property type="entry name" value="Leucine Aminopeptidase, subunit E, domain 1"/>
    <property type="match status" value="1"/>
</dbReference>
<dbReference type="Proteomes" id="UP001320898">
    <property type="component" value="Unassembled WGS sequence"/>
</dbReference>
<keyword evidence="3" id="KW-0645">Protease</keyword>
<dbReference type="PANTHER" id="PTHR11963">
    <property type="entry name" value="LEUCINE AMINOPEPTIDASE-RELATED"/>
    <property type="match status" value="1"/>
</dbReference>
<comment type="similarity">
    <text evidence="1">Belongs to the peptidase M17 family.</text>
</comment>
<dbReference type="GO" id="GO:0070006">
    <property type="term" value="F:metalloaminopeptidase activity"/>
    <property type="evidence" value="ECO:0007669"/>
    <property type="project" value="InterPro"/>
</dbReference>
<sequence length="468" mass="49188">MIDCLLPAASSETAVPIRFVEPGEDDAHLDGLSAAQRAFLETTGYKPKAGRTALLPDADGRLALVLFGLGAKDDADRTPLLPGKLADALPAGTYRFDNAPDDPTLAIQSFALGRYRFTAYRGGGDSKDQSGSDVRLILPADVDEAEIRRVVTGVSLARDLINTPANDMGPDELEATARRLAETHAASVSVTTGDALLEAGFPMIHAVGRASPRAPRLIDLSWGDPAAPKLTLVGKGVCFDTGGLDIKPAAGMLMMKKDMGGAACVLGLAAILMDAKLPVRLRVLVPAVENAVAGNAFRPGDVLESRKGLAVEIGNTDAEGRLVLGDALALADEESPDLIIDMSTLTGAARVALGPDLPAFFSRDDTLAAAIADQAMAAHDPAWRLPLWQPYMKMIDGKVGDLNNAGNSPFAGAITAALFLSRFVEPATPWAHFDAYCWNPSNRPGRPEGGEAQAIRGLYAMLKARYAG</sequence>
<dbReference type="EMBL" id="JALIDZ010000001">
    <property type="protein sequence ID" value="MCT8970865.1"/>
    <property type="molecule type" value="Genomic_DNA"/>
</dbReference>
<feature type="domain" description="Cytosol aminopeptidase" evidence="6">
    <location>
        <begin position="315"/>
        <end position="322"/>
    </location>
</feature>
<keyword evidence="4" id="KW-0378">Hydrolase</keyword>
<dbReference type="Pfam" id="PF00883">
    <property type="entry name" value="Peptidase_M17"/>
    <property type="match status" value="1"/>
</dbReference>
<dbReference type="Gene3D" id="3.40.630.10">
    <property type="entry name" value="Zn peptidases"/>
    <property type="match status" value="1"/>
</dbReference>
<dbReference type="RefSeq" id="WP_261614415.1">
    <property type="nucleotide sequence ID" value="NZ_JALIDZ010000001.1"/>
</dbReference>
<dbReference type="SUPFAM" id="SSF53187">
    <property type="entry name" value="Zn-dependent exopeptidases"/>
    <property type="match status" value="1"/>
</dbReference>
<dbReference type="PRINTS" id="PR00481">
    <property type="entry name" value="LAMNOPPTDASE"/>
</dbReference>
<evidence type="ECO:0000313" key="8">
    <source>
        <dbReference type="Proteomes" id="UP001320898"/>
    </source>
</evidence>
<dbReference type="Pfam" id="PF21337">
    <property type="entry name" value="Peptidase_M17_N_1"/>
    <property type="match status" value="1"/>
</dbReference>
<evidence type="ECO:0000256" key="1">
    <source>
        <dbReference type="ARBA" id="ARBA00009528"/>
    </source>
</evidence>
<dbReference type="InterPro" id="IPR000819">
    <property type="entry name" value="Peptidase_M17_C"/>
</dbReference>
<keyword evidence="8" id="KW-1185">Reference proteome</keyword>
<evidence type="ECO:0000256" key="4">
    <source>
        <dbReference type="ARBA" id="ARBA00022801"/>
    </source>
</evidence>
<dbReference type="GO" id="GO:0030145">
    <property type="term" value="F:manganese ion binding"/>
    <property type="evidence" value="ECO:0007669"/>
    <property type="project" value="InterPro"/>
</dbReference>
<evidence type="ECO:0000256" key="5">
    <source>
        <dbReference type="ARBA" id="ARBA00023211"/>
    </source>
</evidence>
<dbReference type="GO" id="GO:0006508">
    <property type="term" value="P:proteolysis"/>
    <property type="evidence" value="ECO:0007669"/>
    <property type="project" value="UniProtKB-KW"/>
</dbReference>
<evidence type="ECO:0000256" key="2">
    <source>
        <dbReference type="ARBA" id="ARBA00022438"/>
    </source>
</evidence>
<dbReference type="InterPro" id="IPR048816">
    <property type="entry name" value="Peptidase_M17_N_1"/>
</dbReference>
<dbReference type="AlphaFoldDB" id="A0AAW5QX45"/>
<proteinExistence type="inferred from homology"/>
<comment type="caution">
    <text evidence="7">The sequence shown here is derived from an EMBL/GenBank/DDBJ whole genome shotgun (WGS) entry which is preliminary data.</text>
</comment>
<dbReference type="CDD" id="cd00433">
    <property type="entry name" value="Peptidase_M17"/>
    <property type="match status" value="1"/>
</dbReference>
<reference evidence="7 8" key="1">
    <citation type="submission" date="2022-04" db="EMBL/GenBank/DDBJ databases">
        <authorList>
            <person name="Ye Y.-Q."/>
            <person name="Du Z.-J."/>
        </authorList>
    </citation>
    <scope>NUCLEOTIDE SEQUENCE [LARGE SCALE GENOMIC DNA]</scope>
    <source>
        <strain evidence="7 8">A6E488</strain>
    </source>
</reference>
<evidence type="ECO:0000259" key="6">
    <source>
        <dbReference type="PROSITE" id="PS00631"/>
    </source>
</evidence>
<dbReference type="InterPro" id="IPR043472">
    <property type="entry name" value="Macro_dom-like"/>
</dbReference>
<evidence type="ECO:0000256" key="3">
    <source>
        <dbReference type="ARBA" id="ARBA00022670"/>
    </source>
</evidence>
<evidence type="ECO:0000313" key="7">
    <source>
        <dbReference type="EMBL" id="MCT8970865.1"/>
    </source>
</evidence>
<dbReference type="PANTHER" id="PTHR11963:SF20">
    <property type="entry name" value="PEPTIDASE B"/>
    <property type="match status" value="1"/>
</dbReference>
<name>A0AAW5QX45_9HYPH</name>
<keyword evidence="2" id="KW-0031">Aminopeptidase</keyword>
<keyword evidence="5" id="KW-0464">Manganese</keyword>